<feature type="compositionally biased region" description="Pro residues" evidence="4">
    <location>
        <begin position="449"/>
        <end position="464"/>
    </location>
</feature>
<feature type="compositionally biased region" description="Acidic residues" evidence="4">
    <location>
        <begin position="323"/>
        <end position="332"/>
    </location>
</feature>
<dbReference type="InterPro" id="IPR011011">
    <property type="entry name" value="Znf_FYVE_PHD"/>
</dbReference>
<evidence type="ECO:0000256" key="2">
    <source>
        <dbReference type="ARBA" id="ARBA00022771"/>
    </source>
</evidence>
<dbReference type="Proteomes" id="UP000241462">
    <property type="component" value="Unassembled WGS sequence"/>
</dbReference>
<feature type="domain" description="Zinc finger PHD-type" evidence="5">
    <location>
        <begin position="111"/>
        <end position="189"/>
    </location>
</feature>
<organism evidence="6 7">
    <name type="scientific">Coniella lustricola</name>
    <dbReference type="NCBI Taxonomy" id="2025994"/>
    <lineage>
        <taxon>Eukaryota</taxon>
        <taxon>Fungi</taxon>
        <taxon>Dikarya</taxon>
        <taxon>Ascomycota</taxon>
        <taxon>Pezizomycotina</taxon>
        <taxon>Sordariomycetes</taxon>
        <taxon>Sordariomycetidae</taxon>
        <taxon>Diaporthales</taxon>
        <taxon>Schizoparmaceae</taxon>
        <taxon>Coniella</taxon>
    </lineage>
</organism>
<dbReference type="GO" id="GO:0070210">
    <property type="term" value="C:Rpd3L-Expanded complex"/>
    <property type="evidence" value="ECO:0007669"/>
    <property type="project" value="TreeGrafter"/>
</dbReference>
<dbReference type="OrthoDB" id="418595at2759"/>
<dbReference type="PROSITE" id="PS01359">
    <property type="entry name" value="ZF_PHD_1"/>
    <property type="match status" value="1"/>
</dbReference>
<dbReference type="PANTHER" id="PTHR47793">
    <property type="entry name" value="HISTONE DEACETYLASE COMPLEX SUBUNIT CTI6"/>
    <property type="match status" value="1"/>
</dbReference>
<evidence type="ECO:0000259" key="5">
    <source>
        <dbReference type="SMART" id="SM00249"/>
    </source>
</evidence>
<evidence type="ECO:0000256" key="3">
    <source>
        <dbReference type="ARBA" id="ARBA00022833"/>
    </source>
</evidence>
<feature type="compositionally biased region" description="Low complexity" evidence="4">
    <location>
        <begin position="13"/>
        <end position="30"/>
    </location>
</feature>
<evidence type="ECO:0000256" key="1">
    <source>
        <dbReference type="ARBA" id="ARBA00022723"/>
    </source>
</evidence>
<dbReference type="InterPro" id="IPR019786">
    <property type="entry name" value="Zinc_finger_PHD-type_CS"/>
</dbReference>
<evidence type="ECO:0000256" key="4">
    <source>
        <dbReference type="SAM" id="MobiDB-lite"/>
    </source>
</evidence>
<evidence type="ECO:0000313" key="6">
    <source>
        <dbReference type="EMBL" id="PSR78847.1"/>
    </source>
</evidence>
<feature type="compositionally biased region" description="Basic and acidic residues" evidence="4">
    <location>
        <begin position="265"/>
        <end position="282"/>
    </location>
</feature>
<gene>
    <name evidence="6" type="ORF">BD289DRAFT_111275</name>
</gene>
<feature type="region of interest" description="Disordered" evidence="4">
    <location>
        <begin position="1"/>
        <end position="104"/>
    </location>
</feature>
<dbReference type="Gene3D" id="3.30.40.10">
    <property type="entry name" value="Zinc/RING finger domain, C3HC4 (zinc finger)"/>
    <property type="match status" value="1"/>
</dbReference>
<feature type="compositionally biased region" description="Basic residues" evidence="4">
    <location>
        <begin position="479"/>
        <end position="488"/>
    </location>
</feature>
<keyword evidence="2" id="KW-0863">Zinc-finger</keyword>
<dbReference type="GO" id="GO:0061186">
    <property type="term" value="P:negative regulation of silent mating-type cassette heterochromatin formation"/>
    <property type="evidence" value="ECO:0007669"/>
    <property type="project" value="TreeGrafter"/>
</dbReference>
<feature type="compositionally biased region" description="Low complexity" evidence="4">
    <location>
        <begin position="608"/>
        <end position="619"/>
    </location>
</feature>
<feature type="compositionally biased region" description="Basic and acidic residues" evidence="4">
    <location>
        <begin position="354"/>
        <end position="384"/>
    </location>
</feature>
<keyword evidence="7" id="KW-1185">Reference proteome</keyword>
<feature type="compositionally biased region" description="Low complexity" evidence="4">
    <location>
        <begin position="426"/>
        <end position="436"/>
    </location>
</feature>
<sequence>MAGNSPPRRSSRARTVQSQSQQSSAASSLSGRPERATRSLNKAASPPKSTPSLSDEHPEESVASTDEIPTRRRRTRAQEHEQEQERAASNHTTIEMTGDGDDIQEDDEAVRCICGFDEYPGPPPSDEEKKPVATKDSIDVDSNLTSEVNDDVAGFFVQCDICKIWQHGACVGIMSEEASPDEYFCEDCRKDLHRIHMASNGQRYSHYLPLAPDRRKSTTRSRSPKDSDAKDGRETRSGRQSSLTQASKRRSTMNSRDAAYDEEEQLRRAIEASKEETVHETTEGGQIRRTKRGRSDSVEQSDTIKRQRTQSKSPSPLGHDNELENAPEDNEDANSARNGVKKSRSGLTRSQSSQKEKSEREERDRQRAEAAKKRNGRAERRRADGSAPAPSVLIKGVETQADTDSDPSEELPLAVRAATAHRTTSDKIVTTTSTIVESRIEVAPTSVPELPPPPPSSQPTPDTPPAVALPVVPVVPAVKPRRTKKKGRNQYTKDREAREETSPARSQSRDVQGHEGGSTTHHSKSEGPSKLHSRTKGGFNSKVSMTDMRRKAHAMLDYITRTQVEMAGEITPPNDDSRRPSEVTASTGSELVGSALTSDKPPPALVITTTTNGTGSGMTDAPKEFKELTSMEMMDRLTRDLVKWQKEFT</sequence>
<dbReference type="PROSITE" id="PS50330">
    <property type="entry name" value="UIM"/>
    <property type="match status" value="1"/>
</dbReference>
<dbReference type="SUPFAM" id="SSF57903">
    <property type="entry name" value="FYVE/PHD zinc finger"/>
    <property type="match status" value="1"/>
</dbReference>
<feature type="region of interest" description="Disordered" evidence="4">
    <location>
        <begin position="205"/>
        <end position="546"/>
    </location>
</feature>
<dbReference type="GO" id="GO:0061188">
    <property type="term" value="P:negative regulation of rDNA heterochromatin formation"/>
    <property type="evidence" value="ECO:0007669"/>
    <property type="project" value="TreeGrafter"/>
</dbReference>
<feature type="compositionally biased region" description="Basic and acidic residues" evidence="4">
    <location>
        <begin position="76"/>
        <end position="88"/>
    </location>
</feature>
<feature type="compositionally biased region" description="Basic and acidic residues" evidence="4">
    <location>
        <begin position="491"/>
        <end position="513"/>
    </location>
</feature>
<reference evidence="6 7" key="1">
    <citation type="journal article" date="2018" name="Mycol. Prog.">
        <title>Coniella lustricola, a new species from submerged detritus.</title>
        <authorList>
            <person name="Raudabaugh D.B."/>
            <person name="Iturriaga T."/>
            <person name="Carver A."/>
            <person name="Mondo S."/>
            <person name="Pangilinan J."/>
            <person name="Lipzen A."/>
            <person name="He G."/>
            <person name="Amirebrahimi M."/>
            <person name="Grigoriev I.V."/>
            <person name="Miller A.N."/>
        </authorList>
    </citation>
    <scope>NUCLEOTIDE SEQUENCE [LARGE SCALE GENOMIC DNA]</scope>
    <source>
        <strain evidence="6 7">B22-T-1</strain>
    </source>
</reference>
<protein>
    <recommendedName>
        <fullName evidence="5">Zinc finger PHD-type domain-containing protein</fullName>
    </recommendedName>
</protein>
<dbReference type="InterPro" id="IPR013083">
    <property type="entry name" value="Znf_RING/FYVE/PHD"/>
</dbReference>
<keyword evidence="3" id="KW-0862">Zinc</keyword>
<feature type="region of interest" description="Disordered" evidence="4">
    <location>
        <begin position="569"/>
        <end position="621"/>
    </location>
</feature>
<keyword evidence="1" id="KW-0479">Metal-binding</keyword>
<feature type="compositionally biased region" description="Low complexity" evidence="4">
    <location>
        <begin position="465"/>
        <end position="478"/>
    </location>
</feature>
<dbReference type="GO" id="GO:0008270">
    <property type="term" value="F:zinc ion binding"/>
    <property type="evidence" value="ECO:0007669"/>
    <property type="project" value="UniProtKB-KW"/>
</dbReference>
<dbReference type="EMBL" id="KZ678589">
    <property type="protein sequence ID" value="PSR78847.1"/>
    <property type="molecule type" value="Genomic_DNA"/>
</dbReference>
<dbReference type="PANTHER" id="PTHR47793:SF1">
    <property type="entry name" value="HISTONE DEACETYLASE COMPLEX SUBUNIT CTI6"/>
    <property type="match status" value="1"/>
</dbReference>
<feature type="compositionally biased region" description="Basic and acidic residues" evidence="4">
    <location>
        <begin position="223"/>
        <end position="237"/>
    </location>
</feature>
<dbReference type="InterPro" id="IPR053051">
    <property type="entry name" value="HDAC_complex_subunit"/>
</dbReference>
<name>A0A2T2ZX66_9PEZI</name>
<dbReference type="AlphaFoldDB" id="A0A2T2ZX66"/>
<dbReference type="STRING" id="2025994.A0A2T2ZX66"/>
<accession>A0A2T2ZX66</accession>
<proteinExistence type="predicted"/>
<evidence type="ECO:0000313" key="7">
    <source>
        <dbReference type="Proteomes" id="UP000241462"/>
    </source>
</evidence>
<dbReference type="InParanoid" id="A0A2T2ZX66"/>
<dbReference type="SMART" id="SM00249">
    <property type="entry name" value="PHD"/>
    <property type="match status" value="1"/>
</dbReference>
<feature type="compositionally biased region" description="Basic and acidic residues" evidence="4">
    <location>
        <begin position="293"/>
        <end position="305"/>
    </location>
</feature>
<dbReference type="GO" id="GO:0033698">
    <property type="term" value="C:Rpd3L complex"/>
    <property type="evidence" value="ECO:0007669"/>
    <property type="project" value="TreeGrafter"/>
</dbReference>
<dbReference type="InterPro" id="IPR001965">
    <property type="entry name" value="Znf_PHD"/>
</dbReference>
<dbReference type="Pfam" id="PF20826">
    <property type="entry name" value="PHD_5"/>
    <property type="match status" value="1"/>
</dbReference>
<dbReference type="InterPro" id="IPR003903">
    <property type="entry name" value="UIM_dom"/>
</dbReference>